<evidence type="ECO:0000256" key="1">
    <source>
        <dbReference type="ARBA" id="ARBA00022734"/>
    </source>
</evidence>
<feature type="coiled-coil region" evidence="3">
    <location>
        <begin position="85"/>
        <end position="243"/>
    </location>
</feature>
<protein>
    <recommendedName>
        <fullName evidence="5">C-type lectin domain-containing protein</fullName>
    </recommendedName>
</protein>
<reference evidence="7" key="2">
    <citation type="journal article" date="2014" name="Nat. Commun.">
        <title>The cavefish genome reveals candidate genes for eye loss.</title>
        <authorList>
            <person name="McGaugh S.E."/>
            <person name="Gross J.B."/>
            <person name="Aken B."/>
            <person name="Blin M."/>
            <person name="Borowsky R."/>
            <person name="Chalopin D."/>
            <person name="Hinaux H."/>
            <person name="Jeffery W.R."/>
            <person name="Keene A."/>
            <person name="Ma L."/>
            <person name="Minx P."/>
            <person name="Murphy D."/>
            <person name="O'Quin K.E."/>
            <person name="Retaux S."/>
            <person name="Rohner N."/>
            <person name="Searle S.M."/>
            <person name="Stahl B.A."/>
            <person name="Tabin C."/>
            <person name="Volff J.N."/>
            <person name="Yoshizawa M."/>
            <person name="Warren W.C."/>
        </authorList>
    </citation>
    <scope>NUCLEOTIDE SEQUENCE [LARGE SCALE GENOMIC DNA]</scope>
    <source>
        <strain evidence="7">female</strain>
    </source>
</reference>
<dbReference type="CDD" id="cd03590">
    <property type="entry name" value="CLECT_DC-SIGN_like"/>
    <property type="match status" value="1"/>
</dbReference>
<dbReference type="Proteomes" id="UP000018467">
    <property type="component" value="Unassembled WGS sequence"/>
</dbReference>
<dbReference type="InterPro" id="IPR001304">
    <property type="entry name" value="C-type_lectin-like"/>
</dbReference>
<evidence type="ECO:0000256" key="4">
    <source>
        <dbReference type="SAM" id="Phobius"/>
    </source>
</evidence>
<dbReference type="Gene3D" id="1.20.5.400">
    <property type="match status" value="3"/>
</dbReference>
<keyword evidence="1" id="KW-0430">Lectin</keyword>
<dbReference type="SMART" id="SM00034">
    <property type="entry name" value="CLECT"/>
    <property type="match status" value="1"/>
</dbReference>
<sequence>MYQDVFVNIVDVISCLCVSALRLAGVCVGVMCILQGTLNIVLRLYCKLSLASESVKCENTALLHTVCNNQSVDGNQHQTDGTMERNQLQIRYNNLAEERNQLQARFNTLTRQNDQLQARFNTLTRQNDQLQARFNTLTSQNDQLQARFNTLTSQNDQLQARFNTLTSENQQLKTNYYNLQRDKDQLQTSCTNQANEKSGLQRKLADLERDQLQTSYTNLTAERDQLQTSYTNLTAERDGLQKSDYRCFLIMNCFCVSFIEKANREGWIYFSFSLYYVSTERKNWTESRNDCRKRGSDLVIINSKEEQSFINVLRKDQWVWIGLSDNETEGVWKWVDGSNLTTRFWYPGQPNNNNNADCVLAGYLSDPVNNWADYPCNTSLVWICEKRI</sequence>
<dbReference type="PANTHER" id="PTHR22803">
    <property type="entry name" value="MANNOSE, PHOSPHOLIPASE, LECTIN RECEPTOR RELATED"/>
    <property type="match status" value="1"/>
</dbReference>
<feature type="transmembrane region" description="Helical" evidence="4">
    <location>
        <begin position="6"/>
        <end position="34"/>
    </location>
</feature>
<dbReference type="InterPro" id="IPR050111">
    <property type="entry name" value="C-type_lectin/snaclec_domain"/>
</dbReference>
<keyword evidence="4" id="KW-0472">Membrane</keyword>
<feature type="domain" description="C-type lectin" evidence="5">
    <location>
        <begin position="270"/>
        <end position="385"/>
    </location>
</feature>
<dbReference type="PROSITE" id="PS00615">
    <property type="entry name" value="C_TYPE_LECTIN_1"/>
    <property type="match status" value="1"/>
</dbReference>
<evidence type="ECO:0000313" key="6">
    <source>
        <dbReference type="Ensembl" id="ENSAMXP00000030924.1"/>
    </source>
</evidence>
<dbReference type="Ensembl" id="ENSAMXT00000038858.1">
    <property type="protein sequence ID" value="ENSAMXP00000030924.1"/>
    <property type="gene ID" value="ENSAMXG00000039986.1"/>
</dbReference>
<dbReference type="InParanoid" id="A0A3B1INT3"/>
<evidence type="ECO:0000256" key="2">
    <source>
        <dbReference type="ARBA" id="ARBA00023157"/>
    </source>
</evidence>
<dbReference type="AlphaFoldDB" id="A0A3B1INT3"/>
<dbReference type="Bgee" id="ENSAMXG00000039986">
    <property type="expression patterns" value="Expressed in bone element and 12 other cell types or tissues"/>
</dbReference>
<evidence type="ECO:0000256" key="3">
    <source>
        <dbReference type="SAM" id="Coils"/>
    </source>
</evidence>
<dbReference type="SUPFAM" id="SSF56436">
    <property type="entry name" value="C-type lectin-like"/>
    <property type="match status" value="1"/>
</dbReference>
<dbReference type="GeneTree" id="ENSGT01020000230338"/>
<dbReference type="InterPro" id="IPR016186">
    <property type="entry name" value="C-type_lectin-like/link_sf"/>
</dbReference>
<evidence type="ECO:0000259" key="5">
    <source>
        <dbReference type="PROSITE" id="PS50041"/>
    </source>
</evidence>
<keyword evidence="3" id="KW-0175">Coiled coil</keyword>
<reference evidence="6" key="4">
    <citation type="submission" date="2025-09" db="UniProtKB">
        <authorList>
            <consortium name="Ensembl"/>
        </authorList>
    </citation>
    <scope>IDENTIFICATION</scope>
</reference>
<keyword evidence="7" id="KW-1185">Reference proteome</keyword>
<dbReference type="InterPro" id="IPR033989">
    <property type="entry name" value="CD209-like_CTLD"/>
</dbReference>
<dbReference type="SUPFAM" id="SSF90257">
    <property type="entry name" value="Myosin rod fragments"/>
    <property type="match status" value="1"/>
</dbReference>
<proteinExistence type="predicted"/>
<dbReference type="Gene3D" id="1.20.5.1000">
    <property type="entry name" value="arf6 gtpase in complex with a specific effector, jip4"/>
    <property type="match status" value="1"/>
</dbReference>
<dbReference type="PROSITE" id="PS50041">
    <property type="entry name" value="C_TYPE_LECTIN_2"/>
    <property type="match status" value="1"/>
</dbReference>
<evidence type="ECO:0000313" key="7">
    <source>
        <dbReference type="Proteomes" id="UP000018467"/>
    </source>
</evidence>
<dbReference type="Gene3D" id="3.10.100.10">
    <property type="entry name" value="Mannose-Binding Protein A, subunit A"/>
    <property type="match status" value="1"/>
</dbReference>
<reference evidence="7" key="1">
    <citation type="submission" date="2013-03" db="EMBL/GenBank/DDBJ databases">
        <authorList>
            <person name="Jeffery W."/>
            <person name="Warren W."/>
            <person name="Wilson R.K."/>
        </authorList>
    </citation>
    <scope>NUCLEOTIDE SEQUENCE</scope>
    <source>
        <strain evidence="7">female</strain>
    </source>
</reference>
<keyword evidence="4" id="KW-1133">Transmembrane helix</keyword>
<dbReference type="InterPro" id="IPR016187">
    <property type="entry name" value="CTDL_fold"/>
</dbReference>
<accession>A0A3B1INT3</accession>
<keyword evidence="4" id="KW-0812">Transmembrane</keyword>
<dbReference type="InterPro" id="IPR018378">
    <property type="entry name" value="C-type_lectin_CS"/>
</dbReference>
<dbReference type="GO" id="GO:0030246">
    <property type="term" value="F:carbohydrate binding"/>
    <property type="evidence" value="ECO:0007669"/>
    <property type="project" value="UniProtKB-KW"/>
</dbReference>
<keyword evidence="2" id="KW-1015">Disulfide bond</keyword>
<name>A0A3B1INT3_ASTMX</name>
<organism evidence="6 7">
    <name type="scientific">Astyanax mexicanus</name>
    <name type="common">Blind cave fish</name>
    <name type="synonym">Astyanax fasciatus mexicanus</name>
    <dbReference type="NCBI Taxonomy" id="7994"/>
    <lineage>
        <taxon>Eukaryota</taxon>
        <taxon>Metazoa</taxon>
        <taxon>Chordata</taxon>
        <taxon>Craniata</taxon>
        <taxon>Vertebrata</taxon>
        <taxon>Euteleostomi</taxon>
        <taxon>Actinopterygii</taxon>
        <taxon>Neopterygii</taxon>
        <taxon>Teleostei</taxon>
        <taxon>Ostariophysi</taxon>
        <taxon>Characiformes</taxon>
        <taxon>Characoidei</taxon>
        <taxon>Acestrorhamphidae</taxon>
        <taxon>Acestrorhamphinae</taxon>
        <taxon>Astyanax</taxon>
    </lineage>
</organism>
<dbReference type="Pfam" id="PF00059">
    <property type="entry name" value="Lectin_C"/>
    <property type="match status" value="1"/>
</dbReference>
<reference evidence="6" key="3">
    <citation type="submission" date="2025-08" db="UniProtKB">
        <authorList>
            <consortium name="Ensembl"/>
        </authorList>
    </citation>
    <scope>IDENTIFICATION</scope>
</reference>